<dbReference type="InterPro" id="IPR003018">
    <property type="entry name" value="GAF"/>
</dbReference>
<dbReference type="InterPro" id="IPR029016">
    <property type="entry name" value="GAF-like_dom_sf"/>
</dbReference>
<dbReference type="SUPFAM" id="SSF55073">
    <property type="entry name" value="Nucleotide cyclase"/>
    <property type="match status" value="1"/>
</dbReference>
<dbReference type="OrthoDB" id="9804951at2"/>
<dbReference type="EMBL" id="MCBT01000048">
    <property type="protein sequence ID" value="OEG72365.1"/>
    <property type="molecule type" value="Genomic_DNA"/>
</dbReference>
<dbReference type="PANTHER" id="PTHR44757:SF2">
    <property type="entry name" value="BIOFILM ARCHITECTURE MAINTENANCE PROTEIN MBAA"/>
    <property type="match status" value="1"/>
</dbReference>
<feature type="domain" description="EAL" evidence="1">
    <location>
        <begin position="532"/>
        <end position="786"/>
    </location>
</feature>
<dbReference type="Pfam" id="PF13185">
    <property type="entry name" value="GAF_2"/>
    <property type="match status" value="1"/>
</dbReference>
<dbReference type="InterPro" id="IPR052155">
    <property type="entry name" value="Biofilm_reg_signaling"/>
</dbReference>
<dbReference type="Gene3D" id="3.30.450.40">
    <property type="match status" value="2"/>
</dbReference>
<dbReference type="Gene3D" id="3.20.20.450">
    <property type="entry name" value="EAL domain"/>
    <property type="match status" value="1"/>
</dbReference>
<dbReference type="Gene3D" id="3.30.70.270">
    <property type="match status" value="1"/>
</dbReference>
<dbReference type="CDD" id="cd01949">
    <property type="entry name" value="GGDEF"/>
    <property type="match status" value="1"/>
</dbReference>
<dbReference type="Pfam" id="PF00563">
    <property type="entry name" value="EAL"/>
    <property type="match status" value="1"/>
</dbReference>
<protein>
    <recommendedName>
        <fullName evidence="5">Diguanylate cyclase</fullName>
    </recommendedName>
</protein>
<evidence type="ECO:0000259" key="1">
    <source>
        <dbReference type="PROSITE" id="PS50883"/>
    </source>
</evidence>
<dbReference type="STRING" id="23.BEL05_05160"/>
<dbReference type="Proteomes" id="UP000095230">
    <property type="component" value="Unassembled WGS sequence"/>
</dbReference>
<gene>
    <name evidence="3" type="ORF">BEL05_05160</name>
</gene>
<organism evidence="3 4">
    <name type="scientific">Shewanella colwelliana</name>
    <name type="common">Alteromonas colwelliana</name>
    <dbReference type="NCBI Taxonomy" id="23"/>
    <lineage>
        <taxon>Bacteria</taxon>
        <taxon>Pseudomonadati</taxon>
        <taxon>Pseudomonadota</taxon>
        <taxon>Gammaproteobacteria</taxon>
        <taxon>Alteromonadales</taxon>
        <taxon>Shewanellaceae</taxon>
        <taxon>Shewanella</taxon>
    </lineage>
</organism>
<dbReference type="NCBIfam" id="TIGR00254">
    <property type="entry name" value="GGDEF"/>
    <property type="match status" value="1"/>
</dbReference>
<dbReference type="RefSeq" id="WP_069672165.1">
    <property type="nucleotide sequence ID" value="NZ_MCBT01000048.1"/>
</dbReference>
<dbReference type="InterPro" id="IPR029787">
    <property type="entry name" value="Nucleotide_cyclase"/>
</dbReference>
<dbReference type="AlphaFoldDB" id="A0A1E5IPC9"/>
<evidence type="ECO:0008006" key="5">
    <source>
        <dbReference type="Google" id="ProtNLM"/>
    </source>
</evidence>
<dbReference type="InterPro" id="IPR000160">
    <property type="entry name" value="GGDEF_dom"/>
</dbReference>
<dbReference type="Pfam" id="PF00990">
    <property type="entry name" value="GGDEF"/>
    <property type="match status" value="1"/>
</dbReference>
<accession>A0A1E5IPC9</accession>
<dbReference type="PROSITE" id="PS50887">
    <property type="entry name" value="GGDEF"/>
    <property type="match status" value="1"/>
</dbReference>
<feature type="domain" description="GGDEF" evidence="2">
    <location>
        <begin position="390"/>
        <end position="523"/>
    </location>
</feature>
<comment type="caution">
    <text evidence="3">The sequence shown here is derived from an EMBL/GenBank/DDBJ whole genome shotgun (WGS) entry which is preliminary data.</text>
</comment>
<proteinExistence type="predicted"/>
<dbReference type="SMART" id="SM00065">
    <property type="entry name" value="GAF"/>
    <property type="match status" value="1"/>
</dbReference>
<dbReference type="PROSITE" id="PS50883">
    <property type="entry name" value="EAL"/>
    <property type="match status" value="1"/>
</dbReference>
<dbReference type="InterPro" id="IPR035919">
    <property type="entry name" value="EAL_sf"/>
</dbReference>
<dbReference type="InterPro" id="IPR043128">
    <property type="entry name" value="Rev_trsase/Diguanyl_cyclase"/>
</dbReference>
<dbReference type="PANTHER" id="PTHR44757">
    <property type="entry name" value="DIGUANYLATE CYCLASE DGCP"/>
    <property type="match status" value="1"/>
</dbReference>
<evidence type="ECO:0000313" key="3">
    <source>
        <dbReference type="EMBL" id="OEG72365.1"/>
    </source>
</evidence>
<dbReference type="SMART" id="SM00267">
    <property type="entry name" value="GGDEF"/>
    <property type="match status" value="1"/>
</dbReference>
<name>A0A1E5IPC9_SHECO</name>
<reference evidence="3 4" key="1">
    <citation type="submission" date="2016-07" db="EMBL/GenBank/DDBJ databases">
        <title>Whole-genome of two Shewanella species isolated from a digestive organ of sea cucumber Apostichopus japonicus Selenka 1867.</title>
        <authorList>
            <person name="Hong H.-H."/>
            <person name="Choi H."/>
            <person name="Cheon S."/>
            <person name="Oh J.-S."/>
            <person name="Lee H.-G."/>
            <person name="Park C."/>
        </authorList>
    </citation>
    <scope>NUCLEOTIDE SEQUENCE [LARGE SCALE GENOMIC DNA]</scope>
    <source>
        <strain evidence="3 4">CSB03KR</strain>
    </source>
</reference>
<dbReference type="SMART" id="SM00052">
    <property type="entry name" value="EAL"/>
    <property type="match status" value="1"/>
</dbReference>
<dbReference type="InterPro" id="IPR001633">
    <property type="entry name" value="EAL_dom"/>
</dbReference>
<dbReference type="CDD" id="cd01948">
    <property type="entry name" value="EAL"/>
    <property type="match status" value="1"/>
</dbReference>
<evidence type="ECO:0000313" key="4">
    <source>
        <dbReference type="Proteomes" id="UP000095230"/>
    </source>
</evidence>
<dbReference type="SUPFAM" id="SSF141868">
    <property type="entry name" value="EAL domain-like"/>
    <property type="match status" value="1"/>
</dbReference>
<sequence>MTSSVHLKDIEAKYLKIVSEFAIDMLSLNGVDNILWHLARNVVSQLGFDDVVIYLVDEQRQCLIQTASFGAKNPKDKEILSPIELKIGEGVVGQVAKSGIPIIISDTRLSPHYVVDDAPRLSELAVPMIVEGEVIGVIDTEHPKKNFYNEQHQQTLYALATITALKIHKARTLLQLQTTIEELEYSSKIQDTLFEIAEIIFETDSIHDFYARLHQCISRLTFAKNFYVAILSKEGTSLSFPYHIDEFDLVEQDTEIYIDAASPSITGHVLLKNKPLLLNQLQLAHMVAAGEIHINGTVPKAWLGVPFGDEHFRGIVVVQNYSDSYAFQLKDKQLLMFVAKHIRNAIERMNVKSRMEFLALHDPLTALPNRILFSDRFNRSLKTLASNSGKGIAILYIDLDRFKGVNDTYGHHLGDELLKAVAARLKLVLRPQDTLCRLSGDEFAVLLEDISSANESETIATQLLQAMSRQQDLGGIRLKVTGSIGIVNCFDADATPAQLLIYADEAMYKAKLLGRNRCYSYHGDGDSLLSTTYKFETDFTQGLAEGQLFLEYQPLYHLKNDEILGAEALIRWRHPSHGMIAPIRFLPELQKAGLLDKLDLFVVEQAMSFLASQQAHLPPAFKLSINVSGAGLNSIALMALFDRYFRFQPVLLAMLSVEITEQTIVSSVEETRSTIERLHGMGVTISLDDFGTGYSSLSYLHQFTFDLLKIDRSFISHMDLTYDNQIILETIINLAKSLNIKTVAEGIETKEQYRHMQALACDYGQGYYMNRSLVAADFMNELKHSPIFVH</sequence>
<dbReference type="SUPFAM" id="SSF55781">
    <property type="entry name" value="GAF domain-like"/>
    <property type="match status" value="2"/>
</dbReference>
<evidence type="ECO:0000259" key="2">
    <source>
        <dbReference type="PROSITE" id="PS50887"/>
    </source>
</evidence>